<dbReference type="EMBL" id="MU001685">
    <property type="protein sequence ID" value="KAF2455764.1"/>
    <property type="molecule type" value="Genomic_DNA"/>
</dbReference>
<gene>
    <name evidence="2" type="ORF">BDY21DRAFT_60560</name>
</gene>
<feature type="region of interest" description="Disordered" evidence="1">
    <location>
        <begin position="165"/>
        <end position="186"/>
    </location>
</feature>
<feature type="region of interest" description="Disordered" evidence="1">
    <location>
        <begin position="53"/>
        <end position="73"/>
    </location>
</feature>
<sequence>MPTRNPLASRSAALGQIWLPEHPLAEPIYLSIMIPSSRAASVEIGRLPWGRFTSEDQSSAHEPGQGLRRPRFPRSTCCSQANFELRNAWRSNIRRALMRWGNNSISTWRGAPVIQGTLAIVDGNGRPSRSFGKVATGRDPSDQPTVEIIGNKGGLALVPIRELARGSDTPDQSSPKSPEANFTYSVPSRRVAHTQYHNIQRTIWFRPPPSSVPRSC</sequence>
<organism evidence="2 3">
    <name type="scientific">Lineolata rhizophorae</name>
    <dbReference type="NCBI Taxonomy" id="578093"/>
    <lineage>
        <taxon>Eukaryota</taxon>
        <taxon>Fungi</taxon>
        <taxon>Dikarya</taxon>
        <taxon>Ascomycota</taxon>
        <taxon>Pezizomycotina</taxon>
        <taxon>Dothideomycetes</taxon>
        <taxon>Dothideomycetes incertae sedis</taxon>
        <taxon>Lineolatales</taxon>
        <taxon>Lineolataceae</taxon>
        <taxon>Lineolata</taxon>
    </lineage>
</organism>
<dbReference type="Proteomes" id="UP000799766">
    <property type="component" value="Unassembled WGS sequence"/>
</dbReference>
<name>A0A6A6NW84_9PEZI</name>
<evidence type="ECO:0000313" key="3">
    <source>
        <dbReference type="Proteomes" id="UP000799766"/>
    </source>
</evidence>
<keyword evidence="3" id="KW-1185">Reference proteome</keyword>
<reference evidence="2" key="1">
    <citation type="journal article" date="2020" name="Stud. Mycol.">
        <title>101 Dothideomycetes genomes: a test case for predicting lifestyles and emergence of pathogens.</title>
        <authorList>
            <person name="Haridas S."/>
            <person name="Albert R."/>
            <person name="Binder M."/>
            <person name="Bloem J."/>
            <person name="Labutti K."/>
            <person name="Salamov A."/>
            <person name="Andreopoulos B."/>
            <person name="Baker S."/>
            <person name="Barry K."/>
            <person name="Bills G."/>
            <person name="Bluhm B."/>
            <person name="Cannon C."/>
            <person name="Castanera R."/>
            <person name="Culley D."/>
            <person name="Daum C."/>
            <person name="Ezra D."/>
            <person name="Gonzalez J."/>
            <person name="Henrissat B."/>
            <person name="Kuo A."/>
            <person name="Liang C."/>
            <person name="Lipzen A."/>
            <person name="Lutzoni F."/>
            <person name="Magnuson J."/>
            <person name="Mondo S."/>
            <person name="Nolan M."/>
            <person name="Ohm R."/>
            <person name="Pangilinan J."/>
            <person name="Park H.-J."/>
            <person name="Ramirez L."/>
            <person name="Alfaro M."/>
            <person name="Sun H."/>
            <person name="Tritt A."/>
            <person name="Yoshinaga Y."/>
            <person name="Zwiers L.-H."/>
            <person name="Turgeon B."/>
            <person name="Goodwin S."/>
            <person name="Spatafora J."/>
            <person name="Crous P."/>
            <person name="Grigoriev I."/>
        </authorList>
    </citation>
    <scope>NUCLEOTIDE SEQUENCE</scope>
    <source>
        <strain evidence="2">ATCC 16933</strain>
    </source>
</reference>
<proteinExistence type="predicted"/>
<evidence type="ECO:0000313" key="2">
    <source>
        <dbReference type="EMBL" id="KAF2455764.1"/>
    </source>
</evidence>
<accession>A0A6A6NW84</accession>
<dbReference type="AlphaFoldDB" id="A0A6A6NW84"/>
<feature type="compositionally biased region" description="Polar residues" evidence="1">
    <location>
        <begin position="169"/>
        <end position="186"/>
    </location>
</feature>
<evidence type="ECO:0000256" key="1">
    <source>
        <dbReference type="SAM" id="MobiDB-lite"/>
    </source>
</evidence>
<protein>
    <submittedName>
        <fullName evidence="2">Uncharacterized protein</fullName>
    </submittedName>
</protein>